<dbReference type="Proteomes" id="UP001209229">
    <property type="component" value="Unassembled WGS sequence"/>
</dbReference>
<dbReference type="AlphaFoldDB" id="A0AAE3M188"/>
<evidence type="ECO:0000313" key="2">
    <source>
        <dbReference type="EMBL" id="MCW3785031.1"/>
    </source>
</evidence>
<name>A0AAE3M188_9BACT</name>
<gene>
    <name evidence="2" type="ORF">OM075_01065</name>
</gene>
<dbReference type="EMBL" id="JAPDPJ010000001">
    <property type="protein sequence ID" value="MCW3785031.1"/>
    <property type="molecule type" value="Genomic_DNA"/>
</dbReference>
<reference evidence="2" key="1">
    <citation type="submission" date="2022-10" db="EMBL/GenBank/DDBJ databases">
        <authorList>
            <person name="Yu W.X."/>
        </authorList>
    </citation>
    <scope>NUCLEOTIDE SEQUENCE</scope>
    <source>
        <strain evidence="2">AAT</strain>
    </source>
</reference>
<sequence>MTKRIQYISIVIILFLLPLTLSAQTGAPSAYTTFGVGTINNSGLVKNQGMGGTGLGIKSDNFINSLNPASLTGIDSLNMLIDLGLRINKTFYDTNEGKGNAISGGLHNISLAFRSSNRIFTSFGLAQFSSVGYNVATTTDIQGSNTTVVKEYTGTGGVNEVYLSNAYSLTKNLALGLKISYLFGSIDKTEVFASSVIGALNVNYSDYVQQFAFEPGLQYQFKVKDNEFTLGATYRPQIDLANTRTVETYSSSGAGISEDLDDGNDYDVPANMAGGIAWANKRGLKLACDYRFQEWSNVTYSSKAAVLKDSHRFSFGGEYRNKETKKANPFLFQAGGYVEDSYIRVEGNSIIDAGVNVGVGIPMRNSKSYFNINLNYGRRGTRGGDIITENYFGVNLSLSLVEFWFMKRQFD</sequence>
<dbReference type="RefSeq" id="WP_301188602.1">
    <property type="nucleotide sequence ID" value="NZ_JAPDPJ010000001.1"/>
</dbReference>
<dbReference type="SUPFAM" id="SSF56935">
    <property type="entry name" value="Porins"/>
    <property type="match status" value="1"/>
</dbReference>
<evidence type="ECO:0000256" key="1">
    <source>
        <dbReference type="SAM" id="SignalP"/>
    </source>
</evidence>
<keyword evidence="3" id="KW-1185">Reference proteome</keyword>
<evidence type="ECO:0000313" key="3">
    <source>
        <dbReference type="Proteomes" id="UP001209229"/>
    </source>
</evidence>
<keyword evidence="1" id="KW-0732">Signal</keyword>
<feature type="signal peptide" evidence="1">
    <location>
        <begin position="1"/>
        <end position="23"/>
    </location>
</feature>
<dbReference type="Gene3D" id="2.40.160.60">
    <property type="entry name" value="Outer membrane protein transport protein (OMPP1/FadL/TodX)"/>
    <property type="match status" value="1"/>
</dbReference>
<proteinExistence type="predicted"/>
<accession>A0AAE3M188</accession>
<feature type="chain" id="PRO_5042055727" description="Long-chain fatty acid transport protein" evidence="1">
    <location>
        <begin position="24"/>
        <end position="411"/>
    </location>
</feature>
<protein>
    <recommendedName>
        <fullName evidence="4">Long-chain fatty acid transport protein</fullName>
    </recommendedName>
</protein>
<evidence type="ECO:0008006" key="4">
    <source>
        <dbReference type="Google" id="ProtNLM"/>
    </source>
</evidence>
<organism evidence="2 3">
    <name type="scientific">Plebeiibacterium sediminum</name>
    <dbReference type="NCBI Taxonomy" id="2992112"/>
    <lineage>
        <taxon>Bacteria</taxon>
        <taxon>Pseudomonadati</taxon>
        <taxon>Bacteroidota</taxon>
        <taxon>Bacteroidia</taxon>
        <taxon>Marinilabiliales</taxon>
        <taxon>Marinilabiliaceae</taxon>
        <taxon>Plebeiibacterium</taxon>
    </lineage>
</organism>
<comment type="caution">
    <text evidence="2">The sequence shown here is derived from an EMBL/GenBank/DDBJ whole genome shotgun (WGS) entry which is preliminary data.</text>
</comment>